<reference evidence="3 6" key="2">
    <citation type="submission" date="2019-08" db="EMBL/GenBank/DDBJ databases">
        <title>The genome sequence of a newly discovered highly antifungal drug resistant Aspergillus species, Aspergillus tanneri NIH 1004.</title>
        <authorList>
            <person name="Mounaud S."/>
            <person name="Singh I."/>
            <person name="Joardar V."/>
            <person name="Pakala S."/>
            <person name="Pakala S."/>
            <person name="Venepally P."/>
            <person name="Chung J.K."/>
            <person name="Losada L."/>
            <person name="Nierman W.C."/>
        </authorList>
    </citation>
    <scope>NUCLEOTIDE SEQUENCE [LARGE SCALE GENOMIC DNA]</scope>
    <source>
        <strain evidence="3 6">NIH1004</strain>
    </source>
</reference>
<dbReference type="GO" id="GO:0016491">
    <property type="term" value="F:oxidoreductase activity"/>
    <property type="evidence" value="ECO:0007669"/>
    <property type="project" value="UniProtKB-KW"/>
</dbReference>
<dbReference type="AlphaFoldDB" id="A0A4S3JI50"/>
<evidence type="ECO:0000313" key="4">
    <source>
        <dbReference type="EMBL" id="THC94925.1"/>
    </source>
</evidence>
<proteinExistence type="predicted"/>
<sequence length="469" mass="51472">MKTFFSVSSGLCLAVAAVAALAADSFQASSWDSSHVMRRDVVVVGGGASGTYAAIRLKDQGKSVVVVEKTGRLGGHAVTYEDPNTGGSVDYGVQLYDNSSLVRSFFSRLNTPLANMSFASFGKPVYADFEAGTLLNLTGGTLGQDYITELNKYPYLENGFELPNPVPEDLLLPWGDYITKYNLDFSTAAATFARPAVPGNLLNILALYVFNNLNHLMLHEMSGAAVVNANRDNSELYRNAVPELQRDLLLHSTVIAGQRGPRTRDGVRLIVKTPKGRKLIIAKQLILGIPPILENTRHFGLDSHEHSVLSHIYGLPYYGGVVNNTGLTPGFSYKNYAANTSYNLAEIPSVVTFNPSSVDGLFYYWYNAPKPVSQRRIEKDARDAIKTLQRITKSGTQLEPQFLAFSDFAPYSLKVSAKSIRNGFYNDMYGLQGHRNTWYTGTLFVTGSSQVWNNTEEMLPEILAAVNSN</sequence>
<dbReference type="PANTHER" id="PTHR43734:SF7">
    <property type="entry name" value="4,4'-DIAPONEUROSPORENE OXYGENASE"/>
    <property type="match status" value="1"/>
</dbReference>
<dbReference type="GeneID" id="54334078"/>
<reference evidence="4 5" key="1">
    <citation type="submission" date="2019-03" db="EMBL/GenBank/DDBJ databases">
        <title>The genome sequence of a newly discovered highly antifungal drug resistant Aspergillus species, Aspergillus tanneri NIH 1004.</title>
        <authorList>
            <person name="Mounaud S."/>
            <person name="Singh I."/>
            <person name="Joardar V."/>
            <person name="Pakala S."/>
            <person name="Pakala S."/>
            <person name="Venepally P."/>
            <person name="Hoover J."/>
            <person name="Nierman W."/>
            <person name="Chung J."/>
            <person name="Losada L."/>
        </authorList>
    </citation>
    <scope>NUCLEOTIDE SEQUENCE [LARGE SCALE GENOMIC DNA]</scope>
    <source>
        <strain evidence="4 5">NIH1004</strain>
    </source>
</reference>
<feature type="signal peptide" evidence="2">
    <location>
        <begin position="1"/>
        <end position="22"/>
    </location>
</feature>
<keyword evidence="1" id="KW-0560">Oxidoreductase</keyword>
<gene>
    <name evidence="3" type="ORF">ATNIH1004_011377</name>
    <name evidence="4" type="ORF">EYZ11_005608</name>
</gene>
<dbReference type="Proteomes" id="UP000308092">
    <property type="component" value="Unassembled WGS sequence"/>
</dbReference>
<dbReference type="STRING" id="1220188.A0A4S3JI50"/>
<evidence type="ECO:0000256" key="1">
    <source>
        <dbReference type="ARBA" id="ARBA00023002"/>
    </source>
</evidence>
<comment type="caution">
    <text evidence="4">The sequence shown here is derived from an EMBL/GenBank/DDBJ whole genome shotgun (WGS) entry which is preliminary data.</text>
</comment>
<dbReference type="Gene3D" id="3.30.70.1990">
    <property type="match status" value="1"/>
</dbReference>
<dbReference type="Proteomes" id="UP000324241">
    <property type="component" value="Unassembled WGS sequence"/>
</dbReference>
<dbReference type="VEuPathDB" id="FungiDB:EYZ11_005608"/>
<accession>A0A4S3JI50</accession>
<evidence type="ECO:0000313" key="3">
    <source>
        <dbReference type="EMBL" id="KAA8642433.1"/>
    </source>
</evidence>
<keyword evidence="5" id="KW-1185">Reference proteome</keyword>
<dbReference type="EMBL" id="SOSA01000182">
    <property type="protein sequence ID" value="THC94925.1"/>
    <property type="molecule type" value="Genomic_DNA"/>
</dbReference>
<evidence type="ECO:0000313" key="5">
    <source>
        <dbReference type="Proteomes" id="UP000308092"/>
    </source>
</evidence>
<protein>
    <recommendedName>
        <fullName evidence="7">Amine oxidase domain-containing protein</fullName>
    </recommendedName>
</protein>
<organism evidence="4 5">
    <name type="scientific">Aspergillus tanneri</name>
    <dbReference type="NCBI Taxonomy" id="1220188"/>
    <lineage>
        <taxon>Eukaryota</taxon>
        <taxon>Fungi</taxon>
        <taxon>Dikarya</taxon>
        <taxon>Ascomycota</taxon>
        <taxon>Pezizomycotina</taxon>
        <taxon>Eurotiomycetes</taxon>
        <taxon>Eurotiomycetidae</taxon>
        <taxon>Eurotiales</taxon>
        <taxon>Aspergillaceae</taxon>
        <taxon>Aspergillus</taxon>
        <taxon>Aspergillus subgen. Circumdati</taxon>
    </lineage>
</organism>
<dbReference type="SUPFAM" id="SSF51905">
    <property type="entry name" value="FAD/NAD(P)-binding domain"/>
    <property type="match status" value="1"/>
</dbReference>
<dbReference type="EMBL" id="QUQM01000008">
    <property type="protein sequence ID" value="KAA8642433.1"/>
    <property type="molecule type" value="Genomic_DNA"/>
</dbReference>
<dbReference type="OrthoDB" id="68575at2759"/>
<dbReference type="Gene3D" id="1.10.405.20">
    <property type="match status" value="1"/>
</dbReference>
<evidence type="ECO:0000256" key="2">
    <source>
        <dbReference type="SAM" id="SignalP"/>
    </source>
</evidence>
<dbReference type="RefSeq" id="XP_033421795.1">
    <property type="nucleotide sequence ID" value="XM_033575940.1"/>
</dbReference>
<dbReference type="Gene3D" id="3.50.50.60">
    <property type="entry name" value="FAD/NAD(P)-binding domain"/>
    <property type="match status" value="1"/>
</dbReference>
<dbReference type="PANTHER" id="PTHR43734">
    <property type="entry name" value="PHYTOENE DESATURASE"/>
    <property type="match status" value="1"/>
</dbReference>
<feature type="chain" id="PRO_5036122130" description="Amine oxidase domain-containing protein" evidence="2">
    <location>
        <begin position="23"/>
        <end position="469"/>
    </location>
</feature>
<evidence type="ECO:0008006" key="7">
    <source>
        <dbReference type="Google" id="ProtNLM"/>
    </source>
</evidence>
<evidence type="ECO:0000313" key="6">
    <source>
        <dbReference type="Proteomes" id="UP000324241"/>
    </source>
</evidence>
<keyword evidence="2" id="KW-0732">Signal</keyword>
<dbReference type="InterPro" id="IPR036188">
    <property type="entry name" value="FAD/NAD-bd_sf"/>
</dbReference>
<dbReference type="Pfam" id="PF13450">
    <property type="entry name" value="NAD_binding_8"/>
    <property type="match status" value="1"/>
</dbReference>
<name>A0A4S3JI50_9EURO</name>